<dbReference type="GO" id="GO:0008052">
    <property type="term" value="P:sensory organ boundary specification"/>
    <property type="evidence" value="ECO:0007669"/>
    <property type="project" value="EnsemblMetazoa"/>
</dbReference>
<dbReference type="Pfam" id="PF01153">
    <property type="entry name" value="Glypican"/>
    <property type="match status" value="1"/>
</dbReference>
<name>B4KZG2_DROMO</name>
<keyword evidence="16" id="KW-1185">Reference proteome</keyword>
<dbReference type="GO" id="GO:0030718">
    <property type="term" value="P:germ-line stem cell population maintenance"/>
    <property type="evidence" value="ECO:0007669"/>
    <property type="project" value="EnsemblMetazoa"/>
</dbReference>
<dbReference type="OrthoDB" id="6380619at2759"/>
<dbReference type="PhylomeDB" id="B4KZG2"/>
<dbReference type="GO" id="GO:2001261">
    <property type="term" value="P:negative regulation of semaphorin-plexin signaling pathway"/>
    <property type="evidence" value="ECO:0007669"/>
    <property type="project" value="EnsemblMetazoa"/>
</dbReference>
<dbReference type="GO" id="GO:0051726">
    <property type="term" value="P:regulation of cell cycle"/>
    <property type="evidence" value="ECO:0007669"/>
    <property type="project" value="EnsemblMetazoa"/>
</dbReference>
<keyword evidence="7 12" id="KW-0472">Membrane</keyword>
<evidence type="ECO:0008006" key="17">
    <source>
        <dbReference type="Google" id="ProtNLM"/>
    </source>
</evidence>
<evidence type="ECO:0000256" key="12">
    <source>
        <dbReference type="RuleBase" id="RU003519"/>
    </source>
</evidence>
<evidence type="ECO:0000313" key="15">
    <source>
        <dbReference type="EMBL" id="EDW17889.1"/>
    </source>
</evidence>
<dbReference type="GO" id="GO:0030513">
    <property type="term" value="P:positive regulation of BMP signaling pathway"/>
    <property type="evidence" value="ECO:0007669"/>
    <property type="project" value="EnsemblMetazoa"/>
</dbReference>
<reference evidence="15 16" key="1">
    <citation type="journal article" date="2007" name="Nature">
        <title>Evolution of genes and genomes on the Drosophila phylogeny.</title>
        <authorList>
            <consortium name="Drosophila 12 Genomes Consortium"/>
            <person name="Clark A.G."/>
            <person name="Eisen M.B."/>
            <person name="Smith D.R."/>
            <person name="Bergman C.M."/>
            <person name="Oliver B."/>
            <person name="Markow T.A."/>
            <person name="Kaufman T.C."/>
            <person name="Kellis M."/>
            <person name="Gelbart W."/>
            <person name="Iyer V.N."/>
            <person name="Pollard D.A."/>
            <person name="Sackton T.B."/>
            <person name="Larracuente A.M."/>
            <person name="Singh N.D."/>
            <person name="Abad J.P."/>
            <person name="Abt D.N."/>
            <person name="Adryan B."/>
            <person name="Aguade M."/>
            <person name="Akashi H."/>
            <person name="Anderson W.W."/>
            <person name="Aquadro C.F."/>
            <person name="Ardell D.H."/>
            <person name="Arguello R."/>
            <person name="Artieri C.G."/>
            <person name="Barbash D.A."/>
            <person name="Barker D."/>
            <person name="Barsanti P."/>
            <person name="Batterham P."/>
            <person name="Batzoglou S."/>
            <person name="Begun D."/>
            <person name="Bhutkar A."/>
            <person name="Blanco E."/>
            <person name="Bosak S.A."/>
            <person name="Bradley R.K."/>
            <person name="Brand A.D."/>
            <person name="Brent M.R."/>
            <person name="Brooks A.N."/>
            <person name="Brown R.H."/>
            <person name="Butlin R.K."/>
            <person name="Caggese C."/>
            <person name="Calvi B.R."/>
            <person name="Bernardo de Carvalho A."/>
            <person name="Caspi A."/>
            <person name="Castrezana S."/>
            <person name="Celniker S.E."/>
            <person name="Chang J.L."/>
            <person name="Chapple C."/>
            <person name="Chatterji S."/>
            <person name="Chinwalla A."/>
            <person name="Civetta A."/>
            <person name="Clifton S.W."/>
            <person name="Comeron J.M."/>
            <person name="Costello J.C."/>
            <person name="Coyne J.A."/>
            <person name="Daub J."/>
            <person name="David R.G."/>
            <person name="Delcher A.L."/>
            <person name="Delehaunty K."/>
            <person name="Do C.B."/>
            <person name="Ebling H."/>
            <person name="Edwards K."/>
            <person name="Eickbush T."/>
            <person name="Evans J.D."/>
            <person name="Filipski A."/>
            <person name="Findeiss S."/>
            <person name="Freyhult E."/>
            <person name="Fulton L."/>
            <person name="Fulton R."/>
            <person name="Garcia A.C."/>
            <person name="Gardiner A."/>
            <person name="Garfield D.A."/>
            <person name="Garvin B.E."/>
            <person name="Gibson G."/>
            <person name="Gilbert D."/>
            <person name="Gnerre S."/>
            <person name="Godfrey J."/>
            <person name="Good R."/>
            <person name="Gotea V."/>
            <person name="Gravely B."/>
            <person name="Greenberg A.J."/>
            <person name="Griffiths-Jones S."/>
            <person name="Gross S."/>
            <person name="Guigo R."/>
            <person name="Gustafson E.A."/>
            <person name="Haerty W."/>
            <person name="Hahn M.W."/>
            <person name="Halligan D.L."/>
            <person name="Halpern A.L."/>
            <person name="Halter G.M."/>
            <person name="Han M.V."/>
            <person name="Heger A."/>
            <person name="Hillier L."/>
            <person name="Hinrichs A.S."/>
            <person name="Holmes I."/>
            <person name="Hoskins R.A."/>
            <person name="Hubisz M.J."/>
            <person name="Hultmark D."/>
            <person name="Huntley M.A."/>
            <person name="Jaffe D.B."/>
            <person name="Jagadeeshan S."/>
            <person name="Jeck W.R."/>
            <person name="Johnson J."/>
            <person name="Jones C.D."/>
            <person name="Jordan W.C."/>
            <person name="Karpen G.H."/>
            <person name="Kataoka E."/>
            <person name="Keightley P.D."/>
            <person name="Kheradpour P."/>
            <person name="Kirkness E.F."/>
            <person name="Koerich L.B."/>
            <person name="Kristiansen K."/>
            <person name="Kudrna D."/>
            <person name="Kulathinal R.J."/>
            <person name="Kumar S."/>
            <person name="Kwok R."/>
            <person name="Lander E."/>
            <person name="Langley C.H."/>
            <person name="Lapoint R."/>
            <person name="Lazzaro B.P."/>
            <person name="Lee S.J."/>
            <person name="Levesque L."/>
            <person name="Li R."/>
            <person name="Lin C.F."/>
            <person name="Lin M.F."/>
            <person name="Lindblad-Toh K."/>
            <person name="Llopart A."/>
            <person name="Long M."/>
            <person name="Low L."/>
            <person name="Lozovsky E."/>
            <person name="Lu J."/>
            <person name="Luo M."/>
            <person name="Machado C.A."/>
            <person name="Makalowski W."/>
            <person name="Marzo M."/>
            <person name="Matsuda M."/>
            <person name="Matzkin L."/>
            <person name="McAllister B."/>
            <person name="McBride C.S."/>
            <person name="McKernan B."/>
            <person name="McKernan K."/>
            <person name="Mendez-Lago M."/>
            <person name="Minx P."/>
            <person name="Mollenhauer M.U."/>
            <person name="Montooth K."/>
            <person name="Mount S.M."/>
            <person name="Mu X."/>
            <person name="Myers E."/>
            <person name="Negre B."/>
            <person name="Newfeld S."/>
            <person name="Nielsen R."/>
            <person name="Noor M.A."/>
            <person name="O'Grady P."/>
            <person name="Pachter L."/>
            <person name="Papaceit M."/>
            <person name="Parisi M.J."/>
            <person name="Parisi M."/>
            <person name="Parts L."/>
            <person name="Pedersen J.S."/>
            <person name="Pesole G."/>
            <person name="Phillippy A.M."/>
            <person name="Ponting C.P."/>
            <person name="Pop M."/>
            <person name="Porcelli D."/>
            <person name="Powell J.R."/>
            <person name="Prohaska S."/>
            <person name="Pruitt K."/>
            <person name="Puig M."/>
            <person name="Quesneville H."/>
            <person name="Ram K.R."/>
            <person name="Rand D."/>
            <person name="Rasmussen M.D."/>
            <person name="Reed L.K."/>
            <person name="Reenan R."/>
            <person name="Reily A."/>
            <person name="Remington K.A."/>
            <person name="Rieger T.T."/>
            <person name="Ritchie M.G."/>
            <person name="Robin C."/>
            <person name="Rogers Y.H."/>
            <person name="Rohde C."/>
            <person name="Rozas J."/>
            <person name="Rubenfield M.J."/>
            <person name="Ruiz A."/>
            <person name="Russo S."/>
            <person name="Salzberg S.L."/>
            <person name="Sanchez-Gracia A."/>
            <person name="Saranga D.J."/>
            <person name="Sato H."/>
            <person name="Schaeffer S.W."/>
            <person name="Schatz M.C."/>
            <person name="Schlenke T."/>
            <person name="Schwartz R."/>
            <person name="Segarra C."/>
            <person name="Singh R.S."/>
            <person name="Sirot L."/>
            <person name="Sirota M."/>
            <person name="Sisneros N.B."/>
            <person name="Smith C.D."/>
            <person name="Smith T.F."/>
            <person name="Spieth J."/>
            <person name="Stage D.E."/>
            <person name="Stark A."/>
            <person name="Stephan W."/>
            <person name="Strausberg R.L."/>
            <person name="Strempel S."/>
            <person name="Sturgill D."/>
            <person name="Sutton G."/>
            <person name="Sutton G.G."/>
            <person name="Tao W."/>
            <person name="Teichmann S."/>
            <person name="Tobari Y.N."/>
            <person name="Tomimura Y."/>
            <person name="Tsolas J.M."/>
            <person name="Valente V.L."/>
            <person name="Venter E."/>
            <person name="Venter J.C."/>
            <person name="Vicario S."/>
            <person name="Vieira F.G."/>
            <person name="Vilella A.J."/>
            <person name="Villasante A."/>
            <person name="Walenz B."/>
            <person name="Wang J."/>
            <person name="Wasserman M."/>
            <person name="Watts T."/>
            <person name="Wilson D."/>
            <person name="Wilson R.K."/>
            <person name="Wing R.A."/>
            <person name="Wolfner M.F."/>
            <person name="Wong A."/>
            <person name="Wong G.K."/>
            <person name="Wu C.I."/>
            <person name="Wu G."/>
            <person name="Yamamoto D."/>
            <person name="Yang H.P."/>
            <person name="Yang S.P."/>
            <person name="Yorke J.A."/>
            <person name="Yoshida K."/>
            <person name="Zdobnov E."/>
            <person name="Zhang P."/>
            <person name="Zhang Y."/>
            <person name="Zimin A.V."/>
            <person name="Baldwin J."/>
            <person name="Abdouelleil A."/>
            <person name="Abdulkadir J."/>
            <person name="Abebe A."/>
            <person name="Abera B."/>
            <person name="Abreu J."/>
            <person name="Acer S.C."/>
            <person name="Aftuck L."/>
            <person name="Alexander A."/>
            <person name="An P."/>
            <person name="Anderson E."/>
            <person name="Anderson S."/>
            <person name="Arachi H."/>
            <person name="Azer M."/>
            <person name="Bachantsang P."/>
            <person name="Barry A."/>
            <person name="Bayul T."/>
            <person name="Berlin A."/>
            <person name="Bessette D."/>
            <person name="Bloom T."/>
            <person name="Blye J."/>
            <person name="Boguslavskiy L."/>
            <person name="Bonnet C."/>
            <person name="Boukhgalter B."/>
            <person name="Bourzgui I."/>
            <person name="Brown A."/>
            <person name="Cahill P."/>
            <person name="Channer S."/>
            <person name="Cheshatsang Y."/>
            <person name="Chuda L."/>
            <person name="Citroen M."/>
            <person name="Collymore A."/>
            <person name="Cooke P."/>
            <person name="Costello M."/>
            <person name="D'Aco K."/>
            <person name="Daza R."/>
            <person name="De Haan G."/>
            <person name="DeGray S."/>
            <person name="DeMaso C."/>
            <person name="Dhargay N."/>
            <person name="Dooley K."/>
            <person name="Dooley E."/>
            <person name="Doricent M."/>
            <person name="Dorje P."/>
            <person name="Dorjee K."/>
            <person name="Dupes A."/>
            <person name="Elong R."/>
            <person name="Falk J."/>
            <person name="Farina A."/>
            <person name="Faro S."/>
            <person name="Ferguson D."/>
            <person name="Fisher S."/>
            <person name="Foley C.D."/>
            <person name="Franke A."/>
            <person name="Friedrich D."/>
            <person name="Gadbois L."/>
            <person name="Gearin G."/>
            <person name="Gearin C.R."/>
            <person name="Giannoukos G."/>
            <person name="Goode T."/>
            <person name="Graham J."/>
            <person name="Grandbois E."/>
            <person name="Grewal S."/>
            <person name="Gyaltsen K."/>
            <person name="Hafez N."/>
            <person name="Hagos B."/>
            <person name="Hall J."/>
            <person name="Henson C."/>
            <person name="Hollinger A."/>
            <person name="Honan T."/>
            <person name="Huard M.D."/>
            <person name="Hughes L."/>
            <person name="Hurhula B."/>
            <person name="Husby M.E."/>
            <person name="Kamat A."/>
            <person name="Kanga B."/>
            <person name="Kashin S."/>
            <person name="Khazanovich D."/>
            <person name="Kisner P."/>
            <person name="Lance K."/>
            <person name="Lara M."/>
            <person name="Lee W."/>
            <person name="Lennon N."/>
            <person name="Letendre F."/>
            <person name="LeVine R."/>
            <person name="Lipovsky A."/>
            <person name="Liu X."/>
            <person name="Liu J."/>
            <person name="Liu S."/>
            <person name="Lokyitsang T."/>
            <person name="Lokyitsang Y."/>
            <person name="Lubonja R."/>
            <person name="Lui A."/>
            <person name="MacDonald P."/>
            <person name="Magnisalis V."/>
            <person name="Maru K."/>
            <person name="Matthews C."/>
            <person name="McCusker W."/>
            <person name="McDonough S."/>
            <person name="Mehta T."/>
            <person name="Meldrim J."/>
            <person name="Meneus L."/>
            <person name="Mihai O."/>
            <person name="Mihalev A."/>
            <person name="Mihova T."/>
            <person name="Mittelman R."/>
            <person name="Mlenga V."/>
            <person name="Montmayeur A."/>
            <person name="Mulrain L."/>
            <person name="Navidi A."/>
            <person name="Naylor J."/>
            <person name="Negash T."/>
            <person name="Nguyen T."/>
            <person name="Nguyen N."/>
            <person name="Nicol R."/>
            <person name="Norbu C."/>
            <person name="Norbu N."/>
            <person name="Novod N."/>
            <person name="O'Neill B."/>
            <person name="Osman S."/>
            <person name="Markiewicz E."/>
            <person name="Oyono O.L."/>
            <person name="Patti C."/>
            <person name="Phunkhang P."/>
            <person name="Pierre F."/>
            <person name="Priest M."/>
            <person name="Raghuraman S."/>
            <person name="Rege F."/>
            <person name="Reyes R."/>
            <person name="Rise C."/>
            <person name="Rogov P."/>
            <person name="Ross K."/>
            <person name="Ryan E."/>
            <person name="Settipalli S."/>
            <person name="Shea T."/>
            <person name="Sherpa N."/>
            <person name="Shi L."/>
            <person name="Shih D."/>
            <person name="Sparrow T."/>
            <person name="Spaulding J."/>
            <person name="Stalker J."/>
            <person name="Stange-Thomann N."/>
            <person name="Stavropoulos S."/>
            <person name="Stone C."/>
            <person name="Strader C."/>
            <person name="Tesfaye S."/>
            <person name="Thomson T."/>
            <person name="Thoulutsang Y."/>
            <person name="Thoulutsang D."/>
            <person name="Topham K."/>
            <person name="Topping I."/>
            <person name="Tsamla T."/>
            <person name="Vassiliev H."/>
            <person name="Vo A."/>
            <person name="Wangchuk T."/>
            <person name="Wangdi T."/>
            <person name="Weiand M."/>
            <person name="Wilkinson J."/>
            <person name="Wilson A."/>
            <person name="Yadav S."/>
            <person name="Young G."/>
            <person name="Yu Q."/>
            <person name="Zembek L."/>
            <person name="Zhong D."/>
            <person name="Zimmer A."/>
            <person name="Zwirko Z."/>
            <person name="Jaffe D.B."/>
            <person name="Alvarez P."/>
            <person name="Brockman W."/>
            <person name="Butler J."/>
            <person name="Chin C."/>
            <person name="Gnerre S."/>
            <person name="Grabherr M."/>
            <person name="Kleber M."/>
            <person name="Mauceli E."/>
            <person name="MacCallum I."/>
        </authorList>
    </citation>
    <scope>NUCLEOTIDE SEQUENCE [LARGE SCALE GENOMIC DNA]</scope>
    <source>
        <strain evidence="16">Tucson 15081-1352.22</strain>
    </source>
</reference>
<gene>
    <name evidence="15" type="primary">Dmoj\GI12936</name>
    <name evidence="15" type="ORF">Dmoj_GI12936</name>
</gene>
<dbReference type="Proteomes" id="UP000009192">
    <property type="component" value="Unassembled WGS sequence"/>
</dbReference>
<evidence type="ECO:0000313" key="16">
    <source>
        <dbReference type="Proteomes" id="UP000009192"/>
    </source>
</evidence>
<evidence type="ECO:0000256" key="9">
    <source>
        <dbReference type="ARBA" id="ARBA00023207"/>
    </source>
</evidence>
<dbReference type="GO" id="GO:0008045">
    <property type="term" value="P:motor neuron axon guidance"/>
    <property type="evidence" value="ECO:0007669"/>
    <property type="project" value="EnsemblMetazoa"/>
</dbReference>
<dbReference type="GO" id="GO:0048100">
    <property type="term" value="P:wing disc anterior/posterior pattern formation"/>
    <property type="evidence" value="ECO:0007669"/>
    <property type="project" value="EnsemblMetazoa"/>
</dbReference>
<feature type="region of interest" description="Disordered" evidence="13">
    <location>
        <begin position="44"/>
        <end position="87"/>
    </location>
</feature>
<dbReference type="SMR" id="B4KZG2"/>
<dbReference type="PANTHER" id="PTHR10822">
    <property type="entry name" value="GLYPICAN"/>
    <property type="match status" value="1"/>
</dbReference>
<comment type="subcellular location">
    <subcellularLocation>
        <location evidence="1 12">Cell membrane</location>
        <topology evidence="1 12">Lipid-anchor</topology>
        <topology evidence="1 12">GPI-anchor</topology>
    </subcellularLocation>
</comment>
<feature type="compositionally biased region" description="Gly residues" evidence="13">
    <location>
        <begin position="564"/>
        <end position="579"/>
    </location>
</feature>
<dbReference type="GO" id="GO:0007367">
    <property type="term" value="P:segment polarity determination"/>
    <property type="evidence" value="ECO:0007669"/>
    <property type="project" value="EnsemblMetazoa"/>
</dbReference>
<organism evidence="15 16">
    <name type="scientific">Drosophila mojavensis</name>
    <name type="common">Fruit fly</name>
    <dbReference type="NCBI Taxonomy" id="7230"/>
    <lineage>
        <taxon>Eukaryota</taxon>
        <taxon>Metazoa</taxon>
        <taxon>Ecdysozoa</taxon>
        <taxon>Arthropoda</taxon>
        <taxon>Hexapoda</taxon>
        <taxon>Insecta</taxon>
        <taxon>Pterygota</taxon>
        <taxon>Neoptera</taxon>
        <taxon>Endopterygota</taxon>
        <taxon>Diptera</taxon>
        <taxon>Brachycera</taxon>
        <taxon>Muscomorpha</taxon>
        <taxon>Ephydroidea</taxon>
        <taxon>Drosophilidae</taxon>
        <taxon>Drosophila</taxon>
    </lineage>
</organism>
<protein>
    <recommendedName>
        <fullName evidence="17">Division abnormally delayed protein</fullName>
    </recommendedName>
</protein>
<dbReference type="GO" id="GO:1905475">
    <property type="term" value="P:regulation of protein localization to membrane"/>
    <property type="evidence" value="ECO:0007669"/>
    <property type="project" value="TreeGrafter"/>
</dbReference>
<dbReference type="InParanoid" id="B4KZG2"/>
<evidence type="ECO:0000256" key="14">
    <source>
        <dbReference type="SAM" id="SignalP"/>
    </source>
</evidence>
<evidence type="ECO:0000256" key="4">
    <source>
        <dbReference type="ARBA" id="ARBA00022622"/>
    </source>
</evidence>
<dbReference type="GO" id="GO:0007480">
    <property type="term" value="P:imaginal disc-derived leg morphogenesis"/>
    <property type="evidence" value="ECO:0007669"/>
    <property type="project" value="EnsemblMetazoa"/>
</dbReference>
<comment type="similarity">
    <text evidence="2 11">Belongs to the glypican family.</text>
</comment>
<keyword evidence="10 12" id="KW-0449">Lipoprotein</keyword>
<dbReference type="AlphaFoldDB" id="B4KZG2"/>
<dbReference type="InterPro" id="IPR001863">
    <property type="entry name" value="Glypican"/>
</dbReference>
<dbReference type="EMBL" id="CH933809">
    <property type="protein sequence ID" value="EDW17889.1"/>
    <property type="molecule type" value="Genomic_DNA"/>
</dbReference>
<proteinExistence type="inferred from homology"/>
<sequence length="651" mass="72049">MSGNPFNQPLQLSLCLCLCLGLCLSLAVAKHLAAGIDADGDNSLVHHQQQQQHNLHQQHQHQHQPHQHQHSAATHHRRRLQRDSRAKDLAQQCESVKSYFESIDIRSSGVFNEKGATCGGSCCSNATELELRHKAAGKFEQLLHHHTSSLRGILETTASQFQSHVVELAEQSENKTLNVFSQVYRRMEPLSRMLIQQLYTEIINHLKYTSNYSSNNGQGNSILNSQSSLESALHKFFENLFPVAYHQAVHLTKDNYGELHDDYTNCLKHNYDDLQPFGQIPKEIQTNLVHSVHMSNIFMSALLQSAKVLSETDALYGKQLTETCKLHLLKMHYCPNCNGHTEHNRPKVCYSYCMNVMRGCSAQYSGLLDGPWASVVEGLDNLVAGHIRSESGIMNTIKQLDTKLSEAIMRAMENGPELEKKVKKTCGTPNLLPSLTAAETQPLQQHVSIKWAMSPEASILHFLSTIQKSKDFFTNIVFNFCDEDYTQSNDHLCWTGDRVGDYTQLLIMPGEDRQRYNPEVPWENQSQLTKLNELVDKLQKIRKTIGVTAPVSNNHDIQSDMGHEGSGGGGGGGGVGVGGHISDDEEEYSSMHGSGDGSGDGPISHTDDPLGSTPNTFDGESRDNSKGASSALTATATSLLLTLVTLYSSCS</sequence>
<dbReference type="GO" id="GO:0090263">
    <property type="term" value="P:positive regulation of canonical Wnt signaling pathway"/>
    <property type="evidence" value="ECO:0007669"/>
    <property type="project" value="EnsemblMetazoa"/>
</dbReference>
<evidence type="ECO:0000256" key="2">
    <source>
        <dbReference type="ARBA" id="ARBA00010260"/>
    </source>
</evidence>
<evidence type="ECO:0000256" key="1">
    <source>
        <dbReference type="ARBA" id="ARBA00004609"/>
    </source>
</evidence>
<feature type="compositionally biased region" description="Low complexity" evidence="13">
    <location>
        <begin position="46"/>
        <end position="55"/>
    </location>
</feature>
<comment type="function">
    <text evidence="12">Cell surface proteoglycan.</text>
</comment>
<dbReference type="OMA" id="RGCSAQY"/>
<evidence type="ECO:0000256" key="13">
    <source>
        <dbReference type="SAM" id="MobiDB-lite"/>
    </source>
</evidence>
<dbReference type="eggNOG" id="KOG3821">
    <property type="taxonomic scope" value="Eukaryota"/>
</dbReference>
<feature type="chain" id="PRO_5002812327" description="Division abnormally delayed protein" evidence="14">
    <location>
        <begin position="30"/>
        <end position="651"/>
    </location>
</feature>
<keyword evidence="9 12" id="KW-0357">Heparan sulfate</keyword>
<dbReference type="GO" id="GO:0009897">
    <property type="term" value="C:external side of plasma membrane"/>
    <property type="evidence" value="ECO:0007669"/>
    <property type="project" value="EnsemblMetazoa"/>
</dbReference>
<evidence type="ECO:0000256" key="7">
    <source>
        <dbReference type="ARBA" id="ARBA00023136"/>
    </source>
</evidence>
<feature type="region of interest" description="Disordered" evidence="13">
    <location>
        <begin position="551"/>
        <end position="631"/>
    </location>
</feature>
<evidence type="ECO:0000256" key="10">
    <source>
        <dbReference type="ARBA" id="ARBA00023288"/>
    </source>
</evidence>
<dbReference type="GO" id="GO:0008407">
    <property type="term" value="P:chaeta morphogenesis"/>
    <property type="evidence" value="ECO:0007669"/>
    <property type="project" value="EnsemblMetazoa"/>
</dbReference>
<evidence type="ECO:0000256" key="11">
    <source>
        <dbReference type="RuleBase" id="RU003518"/>
    </source>
</evidence>
<dbReference type="GO" id="GO:0008586">
    <property type="term" value="P:imaginal disc-derived wing vein morphogenesis"/>
    <property type="evidence" value="ECO:0007669"/>
    <property type="project" value="EnsemblMetazoa"/>
</dbReference>
<dbReference type="HOGENOM" id="CLU_024658_3_0_1"/>
<dbReference type="GO" id="GO:0071694">
    <property type="term" value="P:maintenance of protein location in extracellular region"/>
    <property type="evidence" value="ECO:0007669"/>
    <property type="project" value="EnsemblMetazoa"/>
</dbReference>
<evidence type="ECO:0000256" key="8">
    <source>
        <dbReference type="ARBA" id="ARBA00023180"/>
    </source>
</evidence>
<feature type="signal peptide" evidence="14">
    <location>
        <begin position="1"/>
        <end position="29"/>
    </location>
</feature>
<keyword evidence="5 14" id="KW-0732">Signal</keyword>
<accession>B4KZG2</accession>
<dbReference type="PANTHER" id="PTHR10822:SF29">
    <property type="entry name" value="DIVISION ABNORMALLY DELAYED PROTEIN"/>
    <property type="match status" value="1"/>
</dbReference>
<keyword evidence="4 12" id="KW-0336">GPI-anchor</keyword>
<dbReference type="FunCoup" id="B4KZG2">
    <property type="interactions" value="189"/>
</dbReference>
<evidence type="ECO:0000256" key="3">
    <source>
        <dbReference type="ARBA" id="ARBA00022475"/>
    </source>
</evidence>
<dbReference type="GO" id="GO:0007427">
    <property type="term" value="P:epithelial cell migration, open tracheal system"/>
    <property type="evidence" value="ECO:0007669"/>
    <property type="project" value="EnsemblMetazoa"/>
</dbReference>
<dbReference type="GO" id="GO:0045570">
    <property type="term" value="P:regulation of imaginal disc growth"/>
    <property type="evidence" value="ECO:0007669"/>
    <property type="project" value="EnsemblMetazoa"/>
</dbReference>
<dbReference type="GO" id="GO:0005576">
    <property type="term" value="C:extracellular region"/>
    <property type="evidence" value="ECO:0007669"/>
    <property type="project" value="TreeGrafter"/>
</dbReference>
<dbReference type="GO" id="GO:0048132">
    <property type="term" value="P:female germ-line stem cell asymmetric division"/>
    <property type="evidence" value="ECO:0007669"/>
    <property type="project" value="EnsemblMetazoa"/>
</dbReference>
<dbReference type="GO" id="GO:0048749">
    <property type="term" value="P:compound eye development"/>
    <property type="evidence" value="ECO:0007669"/>
    <property type="project" value="EnsemblMetazoa"/>
</dbReference>
<feature type="compositionally biased region" description="Basic residues" evidence="13">
    <location>
        <begin position="56"/>
        <end position="80"/>
    </location>
</feature>
<dbReference type="KEGG" id="dmo:Dmoj_GI12936"/>
<dbReference type="GO" id="GO:0048813">
    <property type="term" value="P:dendrite morphogenesis"/>
    <property type="evidence" value="ECO:0007669"/>
    <property type="project" value="EnsemblMetazoa"/>
</dbReference>
<dbReference type="GO" id="GO:0035592">
    <property type="term" value="P:establishment of protein localization to extracellular region"/>
    <property type="evidence" value="ECO:0007669"/>
    <property type="project" value="EnsemblMetazoa"/>
</dbReference>
<dbReference type="GO" id="GO:0045880">
    <property type="term" value="P:positive regulation of smoothened signaling pathway"/>
    <property type="evidence" value="ECO:0007669"/>
    <property type="project" value="EnsemblMetazoa"/>
</dbReference>
<evidence type="ECO:0000256" key="6">
    <source>
        <dbReference type="ARBA" id="ARBA00022974"/>
    </source>
</evidence>
<keyword evidence="8" id="KW-0325">Glycoprotein</keyword>
<keyword evidence="6 12" id="KW-0654">Proteoglycan</keyword>
<dbReference type="GO" id="GO:0016324">
    <property type="term" value="C:apical plasma membrane"/>
    <property type="evidence" value="ECO:0007669"/>
    <property type="project" value="EnsemblMetazoa"/>
</dbReference>
<dbReference type="GO" id="GO:0048190">
    <property type="term" value="P:wing disc dorsal/ventral pattern formation"/>
    <property type="evidence" value="ECO:0007669"/>
    <property type="project" value="EnsemblMetazoa"/>
</dbReference>
<dbReference type="GO" id="GO:0002091">
    <property type="term" value="P:negative regulation of receptor internalization"/>
    <property type="evidence" value="ECO:0007669"/>
    <property type="project" value="EnsemblMetazoa"/>
</dbReference>
<evidence type="ECO:0000256" key="5">
    <source>
        <dbReference type="ARBA" id="ARBA00022729"/>
    </source>
</evidence>
<keyword evidence="3" id="KW-1003">Cell membrane</keyword>
<dbReference type="GO" id="GO:0016323">
    <property type="term" value="C:basolateral plasma membrane"/>
    <property type="evidence" value="ECO:0007669"/>
    <property type="project" value="EnsemblMetazoa"/>
</dbReference>
<dbReference type="GO" id="GO:0045743">
    <property type="term" value="P:positive regulation of fibroblast growth factor receptor signaling pathway"/>
    <property type="evidence" value="ECO:0007669"/>
    <property type="project" value="EnsemblMetazoa"/>
</dbReference>